<dbReference type="EMBL" id="CP029186">
    <property type="protein sequence ID" value="AWH85593.1"/>
    <property type="molecule type" value="Genomic_DNA"/>
</dbReference>
<feature type="chain" id="PRO_5015472066" description="Lipoprotein" evidence="1">
    <location>
        <begin position="23"/>
        <end position="103"/>
    </location>
</feature>
<feature type="signal peptide" evidence="1">
    <location>
        <begin position="1"/>
        <end position="22"/>
    </location>
</feature>
<organism evidence="2 3">
    <name type="scientific">Flavobacterium album</name>
    <dbReference type="NCBI Taxonomy" id="2175091"/>
    <lineage>
        <taxon>Bacteria</taxon>
        <taxon>Pseudomonadati</taxon>
        <taxon>Bacteroidota</taxon>
        <taxon>Flavobacteriia</taxon>
        <taxon>Flavobacteriales</taxon>
        <taxon>Flavobacteriaceae</taxon>
        <taxon>Flavobacterium</taxon>
    </lineage>
</organism>
<dbReference type="Proteomes" id="UP000244929">
    <property type="component" value="Chromosome"/>
</dbReference>
<dbReference type="RefSeq" id="WP_108778295.1">
    <property type="nucleotide sequence ID" value="NZ_CP029186.1"/>
</dbReference>
<dbReference type="PROSITE" id="PS51257">
    <property type="entry name" value="PROKAR_LIPOPROTEIN"/>
    <property type="match status" value="1"/>
</dbReference>
<keyword evidence="3" id="KW-1185">Reference proteome</keyword>
<accession>A0A2S1QYU7</accession>
<sequence length="103" mass="11242">MKKIKKLSFAFALAAMSVFAVACEEEEPSSVNNNNCYDGLVALSDVLVSKSNTFSNAPTSSNCSALRTAALNLLDAAQNCDEYGYLYEETAQYWVNLDCSDFD</sequence>
<evidence type="ECO:0000313" key="3">
    <source>
        <dbReference type="Proteomes" id="UP000244929"/>
    </source>
</evidence>
<evidence type="ECO:0000313" key="2">
    <source>
        <dbReference type="EMBL" id="AWH85593.1"/>
    </source>
</evidence>
<keyword evidence="1" id="KW-0732">Signal</keyword>
<proteinExistence type="predicted"/>
<gene>
    <name evidence="2" type="ORF">HYN59_10945</name>
</gene>
<dbReference type="KEGG" id="falb:HYN59_10945"/>
<protein>
    <recommendedName>
        <fullName evidence="4">Lipoprotein</fullName>
    </recommendedName>
</protein>
<evidence type="ECO:0008006" key="4">
    <source>
        <dbReference type="Google" id="ProtNLM"/>
    </source>
</evidence>
<dbReference type="AlphaFoldDB" id="A0A2S1QYU7"/>
<reference evidence="2 3" key="1">
    <citation type="submission" date="2018-04" db="EMBL/GenBank/DDBJ databases">
        <title>Genome sequencing of Flavobacterium sp. HYN0059.</title>
        <authorList>
            <person name="Yi H."/>
            <person name="Baek C."/>
        </authorList>
    </citation>
    <scope>NUCLEOTIDE SEQUENCE [LARGE SCALE GENOMIC DNA]</scope>
    <source>
        <strain evidence="2 3">HYN0059</strain>
    </source>
</reference>
<dbReference type="OrthoDB" id="1360904at2"/>
<name>A0A2S1QYU7_9FLAO</name>
<evidence type="ECO:0000256" key="1">
    <source>
        <dbReference type="SAM" id="SignalP"/>
    </source>
</evidence>